<gene>
    <name evidence="3" type="ORF">LZZ85_20950</name>
</gene>
<organism evidence="3 4">
    <name type="scientific">Terrimonas ginsenosidimutans</name>
    <dbReference type="NCBI Taxonomy" id="2908004"/>
    <lineage>
        <taxon>Bacteria</taxon>
        <taxon>Pseudomonadati</taxon>
        <taxon>Bacteroidota</taxon>
        <taxon>Chitinophagia</taxon>
        <taxon>Chitinophagales</taxon>
        <taxon>Chitinophagaceae</taxon>
        <taxon>Terrimonas</taxon>
    </lineage>
</organism>
<dbReference type="PANTHER" id="PTHR31901">
    <property type="entry name" value="GH3 DOMAIN-CONTAINING PROTEIN"/>
    <property type="match status" value="1"/>
</dbReference>
<comment type="caution">
    <text evidence="3">The sequence shown here is derived from an EMBL/GenBank/DDBJ whole genome shotgun (WGS) entry which is preliminary data.</text>
</comment>
<evidence type="ECO:0000313" key="4">
    <source>
        <dbReference type="Proteomes" id="UP001165367"/>
    </source>
</evidence>
<sequence>MKIKSLLAKPFASYIYKQIQKGMATAIQDQDAILKMLIKTGRNTQFGKDSGLDKVTNYEEYKQAVPIRDYEQIRPYIDQIKEGKHNILWKGKPLYFAKTSGTTSGTKYIPITKDSVDNHFSTARNAALCYVAETGNTRFFDGKLIFLSGSPVLERVADIPTGRLSGIANHQIPAYLRSNQLPSYETNCIEDWETKLNKIVDETINKDMTLISGIPPWIQMYFDELMRRSGKKIGDLFPNFSVMMQGGVNFEPYKARLFESIGRKVDCVELYPASEGFFAFQDTLKAEGLLLNTNDGIFFEFVPAGEIFNQNPTRLSLRDVKVGENYALIVNSNAGLWGYNIGDTIRFVSTNPYRIVVTGRIKHFISAFGEHVIGEEVEQAMKHAADEENVRVTEFTVAPFVSSDAGKSYHEWFIEFEQEPANMQAFIQKLDDNLRQKNVYYDDLIAGNILEPLKITRIRKNGFIDYMKSIGKLGGQNKVPRLSNDRKIAEELQEWKREGS</sequence>
<evidence type="ECO:0000313" key="3">
    <source>
        <dbReference type="EMBL" id="MCG2616780.1"/>
    </source>
</evidence>
<proteinExistence type="predicted"/>
<keyword evidence="4" id="KW-1185">Reference proteome</keyword>
<dbReference type="EMBL" id="JAKLTR010000015">
    <property type="protein sequence ID" value="MCG2616780.1"/>
    <property type="molecule type" value="Genomic_DNA"/>
</dbReference>
<dbReference type="RefSeq" id="WP_237875317.1">
    <property type="nucleotide sequence ID" value="NZ_JAKLTR010000015.1"/>
</dbReference>
<accession>A0ABS9KWU7</accession>
<dbReference type="PANTHER" id="PTHR31901:SF9">
    <property type="entry name" value="GH3 DOMAIN-CONTAINING PROTEIN"/>
    <property type="match status" value="1"/>
</dbReference>
<feature type="domain" description="GH3 middle" evidence="1">
    <location>
        <begin position="294"/>
        <end position="359"/>
    </location>
</feature>
<name>A0ABS9KWU7_9BACT</name>
<dbReference type="InterPro" id="IPR055378">
    <property type="entry name" value="GH3_C"/>
</dbReference>
<feature type="domain" description="GH3 C-terminal" evidence="2">
    <location>
        <begin position="375"/>
        <end position="487"/>
    </location>
</feature>
<dbReference type="Pfam" id="PF03321">
    <property type="entry name" value="GH3"/>
    <property type="match status" value="1"/>
</dbReference>
<dbReference type="Proteomes" id="UP001165367">
    <property type="component" value="Unassembled WGS sequence"/>
</dbReference>
<dbReference type="InterPro" id="IPR004993">
    <property type="entry name" value="GH3"/>
</dbReference>
<dbReference type="Pfam" id="PF23572">
    <property type="entry name" value="GH3_C"/>
    <property type="match status" value="1"/>
</dbReference>
<evidence type="ECO:0000259" key="2">
    <source>
        <dbReference type="Pfam" id="PF23572"/>
    </source>
</evidence>
<dbReference type="InterPro" id="IPR055377">
    <property type="entry name" value="GH3_M"/>
</dbReference>
<dbReference type="Pfam" id="PF23571">
    <property type="entry name" value="GH3_M"/>
    <property type="match status" value="1"/>
</dbReference>
<evidence type="ECO:0000259" key="1">
    <source>
        <dbReference type="Pfam" id="PF23571"/>
    </source>
</evidence>
<reference evidence="3" key="1">
    <citation type="submission" date="2022-01" db="EMBL/GenBank/DDBJ databases">
        <authorList>
            <person name="Jo J.-H."/>
            <person name="Im W.-T."/>
        </authorList>
    </citation>
    <scope>NUCLEOTIDE SEQUENCE</scope>
    <source>
        <strain evidence="3">NA20</strain>
    </source>
</reference>
<protein>
    <submittedName>
        <fullName evidence="3">GH3 auxin-responsive promoter family protein</fullName>
    </submittedName>
</protein>